<sequence>MKVPLLFAVSTVARPGLAHLQDFAFPGYGFSWYDPVCGYACNNAIASAPLACTSMDAMGHSHGSGPTSPECFASDTAYLTTLAYCMSTRCDSIKVSTWQREKFWSTKVTGDATVLPKWDYTRAVEEVGERPTVEFNSSSESVLSQTMLVGDADYEMQSRFMILFDYLEALQPKYSFVLVTIGFGTPIFFTLLARLPFMTSVFDKIKPYLVYPSIIGRYHVRPLPWLLGNSPTVGQALYIAIFFLLNLVLSCVNYDRSQPHPWGSGQKEEVLSYIGYRTGHIGYALLPLLILFSGRNNLLFWITNWSFSTYILLHRWVARIFAIQAIVHSITLLYTYKGSGSYATDFTQPYWLWGIVATVLTCAMLVLSHIYFRRLAYEAFLLLHIVLAILVIVGCWYHVILRWGYNFYDNWLFAACAVWSFDRLLRVLRVAKNGIQHAVVTEIGPDHVRIDLPGVRWASRPGHVAYAYFPMLHMLRPWQNHPFSVNSTTLFRSYKHALLPASASLGQSLSDDGHDVEKTTGKASEAIIVRDGAGEVGTAGVTLIVKKSTGLTKLLKSHGRLLTLLEGPYLHNPSDEVMSCDHVLLIGGGIGITALLPWIHAHANVKLAWSVKPSAEALIQELDVVLRALADKEVLIGERLNIDALLRNEVDVGYKKVGVVVCGPAGMCDDVKAIVAGFGRSEKAVFELEVEAFRGRE</sequence>
<proteinExistence type="predicted"/>
<organism evidence="1 2">
    <name type="scientific">Coniosporium uncinatum</name>
    <dbReference type="NCBI Taxonomy" id="93489"/>
    <lineage>
        <taxon>Eukaryota</taxon>
        <taxon>Fungi</taxon>
        <taxon>Dikarya</taxon>
        <taxon>Ascomycota</taxon>
        <taxon>Pezizomycotina</taxon>
        <taxon>Dothideomycetes</taxon>
        <taxon>Dothideomycetes incertae sedis</taxon>
        <taxon>Coniosporium</taxon>
    </lineage>
</organism>
<dbReference type="Proteomes" id="UP001186974">
    <property type="component" value="Unassembled WGS sequence"/>
</dbReference>
<gene>
    <name evidence="1" type="ORF">LTS18_006978</name>
</gene>
<name>A0ACC3DXB1_9PEZI</name>
<evidence type="ECO:0000313" key="1">
    <source>
        <dbReference type="EMBL" id="KAK3081405.1"/>
    </source>
</evidence>
<dbReference type="EMBL" id="JAWDJW010000172">
    <property type="protein sequence ID" value="KAK3081405.1"/>
    <property type="molecule type" value="Genomic_DNA"/>
</dbReference>
<accession>A0ACC3DXB1</accession>
<protein>
    <submittedName>
        <fullName evidence="1">Uncharacterized protein</fullName>
    </submittedName>
</protein>
<reference evidence="1" key="1">
    <citation type="submission" date="2024-09" db="EMBL/GenBank/DDBJ databases">
        <title>Black Yeasts Isolated from many extreme environments.</title>
        <authorList>
            <person name="Coleine C."/>
            <person name="Stajich J.E."/>
            <person name="Selbmann L."/>
        </authorList>
    </citation>
    <scope>NUCLEOTIDE SEQUENCE</scope>
    <source>
        <strain evidence="1">CCFEE 5737</strain>
    </source>
</reference>
<comment type="caution">
    <text evidence="1">The sequence shown here is derived from an EMBL/GenBank/DDBJ whole genome shotgun (WGS) entry which is preliminary data.</text>
</comment>
<evidence type="ECO:0000313" key="2">
    <source>
        <dbReference type="Proteomes" id="UP001186974"/>
    </source>
</evidence>
<keyword evidence="2" id="KW-1185">Reference proteome</keyword>